<proteinExistence type="predicted"/>
<protein>
    <submittedName>
        <fullName evidence="1">Uncharacterized protein</fullName>
    </submittedName>
</protein>
<dbReference type="AlphaFoldDB" id="A0AAW8CXZ6"/>
<accession>A0AAW8CXZ6</accession>
<sequence>MTEVEIGPCFRWGDHCVVVTAARRGDGWWAWAEFMQDTEHSERPTLVPVYRHKVPDTFSTMLAAFEAAREYALRTVTAGMVAVH</sequence>
<comment type="caution">
    <text evidence="1">The sequence shown here is derived from an EMBL/GenBank/DDBJ whole genome shotgun (WGS) entry which is preliminary data.</text>
</comment>
<gene>
    <name evidence="1" type="ORF">J2W31_001713</name>
</gene>
<organism evidence="1 2">
    <name type="scientific">Variovorax boronicumulans</name>
    <dbReference type="NCBI Taxonomy" id="436515"/>
    <lineage>
        <taxon>Bacteria</taxon>
        <taxon>Pseudomonadati</taxon>
        <taxon>Pseudomonadota</taxon>
        <taxon>Betaproteobacteria</taxon>
        <taxon>Burkholderiales</taxon>
        <taxon>Comamonadaceae</taxon>
        <taxon>Variovorax</taxon>
    </lineage>
</organism>
<dbReference type="RefSeq" id="WP_307684463.1">
    <property type="nucleotide sequence ID" value="NZ_JAUSRD010000003.1"/>
</dbReference>
<dbReference type="EMBL" id="JAUSRD010000003">
    <property type="protein sequence ID" value="MDP9892608.1"/>
    <property type="molecule type" value="Genomic_DNA"/>
</dbReference>
<dbReference type="Proteomes" id="UP001242045">
    <property type="component" value="Unassembled WGS sequence"/>
</dbReference>
<reference evidence="1" key="1">
    <citation type="submission" date="2023-07" db="EMBL/GenBank/DDBJ databases">
        <title>Sorghum-associated microbial communities from plants grown in Nebraska, USA.</title>
        <authorList>
            <person name="Schachtman D."/>
        </authorList>
    </citation>
    <scope>NUCLEOTIDE SEQUENCE</scope>
    <source>
        <strain evidence="1">DS3754</strain>
    </source>
</reference>
<name>A0AAW8CXZ6_9BURK</name>
<evidence type="ECO:0000313" key="1">
    <source>
        <dbReference type="EMBL" id="MDP9892608.1"/>
    </source>
</evidence>
<evidence type="ECO:0000313" key="2">
    <source>
        <dbReference type="Proteomes" id="UP001242045"/>
    </source>
</evidence>